<protein>
    <recommendedName>
        <fullName evidence="1">DUF559 domain-containing protein</fullName>
    </recommendedName>
</protein>
<accession>A0A3N9XUJ9</accession>
<sequence>MGLRRELPGDDADELTWLLFQQDAVISLDQARRHLSPKAIRHRVSSGRWRQAHRSVLVTHNGPITVDQRRWIALLAAGPAALLGGLTAAHACGLHGYDSRVIHVLLPARHQTRAIPPGVRVHRTTLLTAADVHPSARPPRTRVARSLVDAAQWARTDAEARAIIAAGFQQRLVAGDDLHHVLGRLPRAHRRQLIHRTTADVAGGAHSLAELEFLDLVRRAGLPEPSRQAARRDTAGRRRYLDAWFEEWRVHVEIDGGQHLDPRTAWADMRRQNDLWMEGDRVLRFPAWAIRAEAGEVVRQLRTALEAAGWPG</sequence>
<comment type="caution">
    <text evidence="2">The sequence shown here is derived from an EMBL/GenBank/DDBJ whole genome shotgun (WGS) entry which is preliminary data.</text>
</comment>
<dbReference type="OrthoDB" id="3209715at2"/>
<dbReference type="EMBL" id="QDGB01000242">
    <property type="protein sequence ID" value="RQX16795.1"/>
    <property type="molecule type" value="Genomic_DNA"/>
</dbReference>
<gene>
    <name evidence="2" type="ORF">DDE19_13850</name>
</gene>
<dbReference type="Proteomes" id="UP000278981">
    <property type="component" value="Unassembled WGS sequence"/>
</dbReference>
<evidence type="ECO:0000313" key="2">
    <source>
        <dbReference type="EMBL" id="RQX16795.1"/>
    </source>
</evidence>
<dbReference type="InterPro" id="IPR007569">
    <property type="entry name" value="DUF559"/>
</dbReference>
<evidence type="ECO:0000313" key="3">
    <source>
        <dbReference type="Proteomes" id="UP000278981"/>
    </source>
</evidence>
<feature type="domain" description="DUF559" evidence="1">
    <location>
        <begin position="240"/>
        <end position="305"/>
    </location>
</feature>
<organism evidence="2 3">
    <name type="scientific">Micromonospora ureilytica</name>
    <dbReference type="NCBI Taxonomy" id="709868"/>
    <lineage>
        <taxon>Bacteria</taxon>
        <taxon>Bacillati</taxon>
        <taxon>Actinomycetota</taxon>
        <taxon>Actinomycetes</taxon>
        <taxon>Micromonosporales</taxon>
        <taxon>Micromonosporaceae</taxon>
        <taxon>Micromonospora</taxon>
    </lineage>
</organism>
<proteinExistence type="predicted"/>
<evidence type="ECO:0000259" key="1">
    <source>
        <dbReference type="Pfam" id="PF04480"/>
    </source>
</evidence>
<name>A0A3N9XUJ9_9ACTN</name>
<dbReference type="AlphaFoldDB" id="A0A3N9XUJ9"/>
<reference evidence="2 3" key="1">
    <citation type="submission" date="2018-04" db="EMBL/GenBank/DDBJ databases">
        <title>Micromonosporas from Atacama Desert.</title>
        <authorList>
            <person name="Carro L."/>
            <person name="Klenk H.-P."/>
            <person name="Goodfellow M."/>
        </authorList>
    </citation>
    <scope>NUCLEOTIDE SEQUENCE [LARGE SCALE GENOMIC DNA]</scope>
    <source>
        <strain evidence="2 3">LB19</strain>
    </source>
</reference>
<dbReference type="Pfam" id="PF04480">
    <property type="entry name" value="DUF559"/>
    <property type="match status" value="1"/>
</dbReference>